<keyword evidence="1" id="KW-1133">Transmembrane helix</keyword>
<reference evidence="2 3" key="1">
    <citation type="journal article" date="2015" name="Genome Biol. Evol.">
        <title>Functionally Structured Genomes in Lactobacillus kunkeei Colonizing the Honey Crop and Food Products of Honeybees and Stingless Bees.</title>
        <authorList>
            <person name="Tamarit D."/>
            <person name="Ellegaard K.M."/>
            <person name="Wikander J."/>
            <person name="Olofsson T."/>
            <person name="Vasquez A."/>
            <person name="Andersson S.G."/>
        </authorList>
    </citation>
    <scope>NUCLEOTIDE SEQUENCE [LARGE SCALE GENOMIC DNA]</scope>
    <source>
        <strain evidence="2 3">LMbo</strain>
    </source>
</reference>
<dbReference type="RefSeq" id="WP_054608592.1">
    <property type="nucleotide sequence ID" value="NZ_JXDF01000031.1"/>
</dbReference>
<evidence type="ECO:0000256" key="1">
    <source>
        <dbReference type="SAM" id="Phobius"/>
    </source>
</evidence>
<feature type="transmembrane region" description="Helical" evidence="1">
    <location>
        <begin position="155"/>
        <end position="175"/>
    </location>
</feature>
<feature type="transmembrane region" description="Helical" evidence="1">
    <location>
        <begin position="211"/>
        <end position="231"/>
    </location>
</feature>
<comment type="caution">
    <text evidence="2">The sequence shown here is derived from an EMBL/GenBank/DDBJ whole genome shotgun (WGS) entry which is preliminary data.</text>
</comment>
<evidence type="ECO:0000313" key="3">
    <source>
        <dbReference type="Proteomes" id="UP000050269"/>
    </source>
</evidence>
<dbReference type="EMBL" id="JXDF01000031">
    <property type="protein sequence ID" value="KPN79484.1"/>
    <property type="molecule type" value="Genomic_DNA"/>
</dbReference>
<protein>
    <recommendedName>
        <fullName evidence="4">ABC-2 type transporter domain-containing protein</fullName>
    </recommendedName>
</protein>
<keyword evidence="1" id="KW-0812">Transmembrane</keyword>
<keyword evidence="1" id="KW-0472">Membrane</keyword>
<dbReference type="AlphaFoldDB" id="A0A0P7K0B7"/>
<feature type="transmembrane region" description="Helical" evidence="1">
    <location>
        <begin position="97"/>
        <end position="117"/>
    </location>
</feature>
<dbReference type="Proteomes" id="UP000050269">
    <property type="component" value="Unassembled WGS sequence"/>
</dbReference>
<feature type="transmembrane region" description="Helical" evidence="1">
    <location>
        <begin position="123"/>
        <end position="148"/>
    </location>
</feature>
<sequence>MINLINLKTVLRNKRFLVFTIIFPAVWFIFMDIGIGSFAKNLVTVWFIISALMGIIGNSIVTFGKRVGSSKEYYLISIKTTPYSPFKWIMDDMLQQVLLNLLILCILTLEAIILGSISLNLSILSLIIILLSLGMYLSFIGFLIGVICKADLLDIAGFPLMCVVALFITPFYTFVQNKFFDVVTDIQKLFPGYYVIKLANAIQNGGSYDKLIWLFVITFVVHLAIILFLFFRAIKKGIQ</sequence>
<proteinExistence type="predicted"/>
<evidence type="ECO:0000313" key="2">
    <source>
        <dbReference type="EMBL" id="KPN79484.1"/>
    </source>
</evidence>
<gene>
    <name evidence="2" type="ORF">RZ78_02390</name>
</gene>
<evidence type="ECO:0008006" key="4">
    <source>
        <dbReference type="Google" id="ProtNLM"/>
    </source>
</evidence>
<accession>A0A0P7K0B7</accession>
<feature type="transmembrane region" description="Helical" evidence="1">
    <location>
        <begin position="45"/>
        <end position="64"/>
    </location>
</feature>
<name>A0A0P7K0B7_9LACO</name>
<feature type="transmembrane region" description="Helical" evidence="1">
    <location>
        <begin position="16"/>
        <end position="39"/>
    </location>
</feature>
<dbReference type="PATRIC" id="fig|148814.13.peg.1376"/>
<organism evidence="2 3">
    <name type="scientific">Apilactobacillus kunkeei</name>
    <dbReference type="NCBI Taxonomy" id="148814"/>
    <lineage>
        <taxon>Bacteria</taxon>
        <taxon>Bacillati</taxon>
        <taxon>Bacillota</taxon>
        <taxon>Bacilli</taxon>
        <taxon>Lactobacillales</taxon>
        <taxon>Lactobacillaceae</taxon>
        <taxon>Apilactobacillus</taxon>
    </lineage>
</organism>